<evidence type="ECO:0000256" key="3">
    <source>
        <dbReference type="ARBA" id="ARBA00023163"/>
    </source>
</evidence>
<proteinExistence type="predicted"/>
<dbReference type="EMBL" id="JFBS01000001">
    <property type="protein sequence ID" value="EXG77837.1"/>
    <property type="molecule type" value="Genomic_DNA"/>
</dbReference>
<dbReference type="InterPro" id="IPR003313">
    <property type="entry name" value="AraC-bd"/>
</dbReference>
<dbReference type="RefSeq" id="WP_036876127.1">
    <property type="nucleotide sequence ID" value="NZ_KK073873.1"/>
</dbReference>
<dbReference type="SMART" id="SM00342">
    <property type="entry name" value="HTH_ARAC"/>
    <property type="match status" value="1"/>
</dbReference>
<evidence type="ECO:0000313" key="6">
    <source>
        <dbReference type="Proteomes" id="UP000243438"/>
    </source>
</evidence>
<dbReference type="InterPro" id="IPR020449">
    <property type="entry name" value="Tscrpt_reg_AraC-type_HTH"/>
</dbReference>
<dbReference type="PANTHER" id="PTHR43280:SF28">
    <property type="entry name" value="HTH-TYPE TRANSCRIPTIONAL ACTIVATOR RHAS"/>
    <property type="match status" value="1"/>
</dbReference>
<gene>
    <name evidence="5" type="ORF">XylorDRAFT_0184</name>
</gene>
<dbReference type="PRINTS" id="PR00032">
    <property type="entry name" value="HTHARAC"/>
</dbReference>
<comment type="caution">
    <text evidence="5">The sequence shown here is derived from an EMBL/GenBank/DDBJ whole genome shotgun (WGS) entry which is preliminary data.</text>
</comment>
<dbReference type="InterPro" id="IPR037923">
    <property type="entry name" value="HTH-like"/>
</dbReference>
<dbReference type="Pfam" id="PF02311">
    <property type="entry name" value="AraC_binding"/>
    <property type="match status" value="1"/>
</dbReference>
<dbReference type="Proteomes" id="UP000243438">
    <property type="component" value="Unassembled WGS sequence"/>
</dbReference>
<dbReference type="Pfam" id="PF12833">
    <property type="entry name" value="HTH_18"/>
    <property type="match status" value="1"/>
</dbReference>
<keyword evidence="6" id="KW-1185">Reference proteome</keyword>
<dbReference type="PROSITE" id="PS01124">
    <property type="entry name" value="HTH_ARAC_FAMILY_2"/>
    <property type="match status" value="1"/>
</dbReference>
<organism evidence="5 6">
    <name type="scientific">Xylanibacter oryzae DSM 17970</name>
    <dbReference type="NCBI Taxonomy" id="915438"/>
    <lineage>
        <taxon>Bacteria</taxon>
        <taxon>Pseudomonadati</taxon>
        <taxon>Bacteroidota</taxon>
        <taxon>Bacteroidia</taxon>
        <taxon>Bacteroidales</taxon>
        <taxon>Prevotellaceae</taxon>
        <taxon>Xylanibacter</taxon>
    </lineage>
</organism>
<dbReference type="PANTHER" id="PTHR43280">
    <property type="entry name" value="ARAC-FAMILY TRANSCRIPTIONAL REGULATOR"/>
    <property type="match status" value="1"/>
</dbReference>
<feature type="domain" description="HTH araC/xylS-type" evidence="4">
    <location>
        <begin position="185"/>
        <end position="283"/>
    </location>
</feature>
<sequence>MNYAENEFNLLTINIGFAHHQADWNWKNVRSPFARIYLVTEGEAQVIIEDRCILLTPGHLYFIPAYTTHSYVCTGLFCHYYLHIYEDNISDTNAVEEWIFPTEIDSAQMDEALLKRLCDINPLLKLPESNPDSYDNHQTLINNIQLNKQQPLCYKIESNGIITILFSKFIRFAKPKNYVDDARIQRAISYICNHLNEKIQLSTLIDKACMSKDHFIRIFKNEMGTTPNAYIIKRKIEKAELLLVTTKLPINIIAKSLGYEDYPYFNHTFKKTTGATPNQYRKNHF</sequence>
<evidence type="ECO:0000256" key="1">
    <source>
        <dbReference type="ARBA" id="ARBA00023015"/>
    </source>
</evidence>
<dbReference type="GO" id="GO:0003677">
    <property type="term" value="F:DNA binding"/>
    <property type="evidence" value="ECO:0007669"/>
    <property type="project" value="UniProtKB-KW"/>
</dbReference>
<protein>
    <submittedName>
        <fullName evidence="5">DNA-binding domain-containing protein, AraC-type</fullName>
    </submittedName>
</protein>
<evidence type="ECO:0000313" key="5">
    <source>
        <dbReference type="EMBL" id="EXG77837.1"/>
    </source>
</evidence>
<evidence type="ECO:0000256" key="2">
    <source>
        <dbReference type="ARBA" id="ARBA00023125"/>
    </source>
</evidence>
<dbReference type="InterPro" id="IPR018060">
    <property type="entry name" value="HTH_AraC"/>
</dbReference>
<evidence type="ECO:0000259" key="4">
    <source>
        <dbReference type="PROSITE" id="PS01124"/>
    </source>
</evidence>
<dbReference type="InterPro" id="IPR009057">
    <property type="entry name" value="Homeodomain-like_sf"/>
</dbReference>
<keyword evidence="1" id="KW-0805">Transcription regulation</keyword>
<accession>A0ABN0RUD2</accession>
<keyword evidence="2 5" id="KW-0238">DNA-binding</keyword>
<name>A0ABN0RUD2_9BACT</name>
<dbReference type="SUPFAM" id="SSF46689">
    <property type="entry name" value="Homeodomain-like"/>
    <property type="match status" value="2"/>
</dbReference>
<dbReference type="SUPFAM" id="SSF51215">
    <property type="entry name" value="Regulatory protein AraC"/>
    <property type="match status" value="1"/>
</dbReference>
<dbReference type="Gene3D" id="1.10.10.60">
    <property type="entry name" value="Homeodomain-like"/>
    <property type="match status" value="2"/>
</dbReference>
<dbReference type="Gene3D" id="2.60.120.10">
    <property type="entry name" value="Jelly Rolls"/>
    <property type="match status" value="1"/>
</dbReference>
<dbReference type="InterPro" id="IPR014710">
    <property type="entry name" value="RmlC-like_jellyroll"/>
</dbReference>
<reference evidence="5" key="1">
    <citation type="submission" date="2013-07" db="EMBL/GenBank/DDBJ databases">
        <authorList>
            <consortium name="DOE Joint Genome Institute"/>
            <person name="Anderson I."/>
            <person name="Huntemann M."/>
            <person name="Han J."/>
            <person name="Chen A."/>
            <person name="Kyrpides N."/>
            <person name="Mavromatis K."/>
            <person name="Markowitz V."/>
            <person name="Palaniappan K."/>
            <person name="Ivanova N."/>
            <person name="Schaumberg A."/>
            <person name="Pati A."/>
            <person name="Liolios K."/>
            <person name="Nordberg H.P."/>
            <person name="Cantor M.N."/>
            <person name="Hua S.X."/>
            <person name="Woyke T."/>
        </authorList>
    </citation>
    <scope>NUCLEOTIDE SEQUENCE [LARGE SCALE GENOMIC DNA]</scope>
    <source>
        <strain evidence="5">DSM 17970</strain>
    </source>
</reference>
<keyword evidence="3" id="KW-0804">Transcription</keyword>